<sequence>MAPMFSIQVTSIFLIITVFYWLDHVKGFTVSGTIRTVIDSGRYFSCQILVRPTTYLGEKPSWLDNAMEGIDKGGEDTNSNKNEIQDLQPGIAGFAVDPDLGCVSILVGGNDDDQDKDDNDNNKQQQRGQYWVPVVVSPVDKDRIKSPEALTCVQLAGGLDLGTAILPPDSLAKLVVDHKIDEHDGSDEAIERYTVNSLRSRISLSKVTMIPNPDSNDESNDLSIKKKKNIDEEEQNVPTTPEREQSIQDTFPKVEKAVKSLPGLEESTTDSVLKAMRCYSDSKGMIDRKAFSSILDALRISNTPSLTSPSPIFQLEVSIIDEDGISQVVVNTTNAMIGLGLAMRYKVIVQVEEKDNHKQGEKGVDALLERFPAFRPIQELNEDSKIMDGFIPSMYGKARLDNDMKE</sequence>
<feature type="region of interest" description="Disordered" evidence="1">
    <location>
        <begin position="209"/>
        <end position="246"/>
    </location>
</feature>
<keyword evidence="2" id="KW-0472">Membrane</keyword>
<gene>
    <name evidence="3" type="ORF">FRACYDRAFT_233013</name>
</gene>
<dbReference type="InParanoid" id="A0A1E7FXH5"/>
<evidence type="ECO:0000256" key="1">
    <source>
        <dbReference type="SAM" id="MobiDB-lite"/>
    </source>
</evidence>
<protein>
    <submittedName>
        <fullName evidence="3">Uncharacterized protein</fullName>
    </submittedName>
</protein>
<evidence type="ECO:0000256" key="2">
    <source>
        <dbReference type="SAM" id="Phobius"/>
    </source>
</evidence>
<keyword evidence="2" id="KW-0812">Transmembrane</keyword>
<reference evidence="3 4" key="1">
    <citation type="submission" date="2016-09" db="EMBL/GenBank/DDBJ databases">
        <title>Extensive genetic diversity and differential bi-allelic expression allows diatom success in the polar Southern Ocean.</title>
        <authorList>
            <consortium name="DOE Joint Genome Institute"/>
            <person name="Mock T."/>
            <person name="Otillar R.P."/>
            <person name="Strauss J."/>
            <person name="Dupont C."/>
            <person name="Frickenhaus S."/>
            <person name="Maumus F."/>
            <person name="Mcmullan M."/>
            <person name="Sanges R."/>
            <person name="Schmutz J."/>
            <person name="Toseland A."/>
            <person name="Valas R."/>
            <person name="Veluchamy A."/>
            <person name="Ward B.J."/>
            <person name="Allen A."/>
            <person name="Barry K."/>
            <person name="Falciatore A."/>
            <person name="Ferrante M."/>
            <person name="Fortunato A.E."/>
            <person name="Gloeckner G."/>
            <person name="Gruber A."/>
            <person name="Hipkin R."/>
            <person name="Janech M."/>
            <person name="Kroth P."/>
            <person name="Leese F."/>
            <person name="Lindquist E."/>
            <person name="Lyon B.R."/>
            <person name="Martin J."/>
            <person name="Mayer C."/>
            <person name="Parker M."/>
            <person name="Quesneville H."/>
            <person name="Raymond J."/>
            <person name="Uhlig C."/>
            <person name="Valentin K.U."/>
            <person name="Worden A.Z."/>
            <person name="Armbrust E.V."/>
            <person name="Bowler C."/>
            <person name="Green B."/>
            <person name="Moulton V."/>
            <person name="Van Oosterhout C."/>
            <person name="Grigoriev I."/>
        </authorList>
    </citation>
    <scope>NUCLEOTIDE SEQUENCE [LARGE SCALE GENOMIC DNA]</scope>
    <source>
        <strain evidence="3 4">CCMP1102</strain>
    </source>
</reference>
<dbReference type="AlphaFoldDB" id="A0A1E7FXH5"/>
<dbReference type="EMBL" id="KV784353">
    <property type="protein sequence ID" value="OEU22849.1"/>
    <property type="molecule type" value="Genomic_DNA"/>
</dbReference>
<proteinExistence type="predicted"/>
<dbReference type="OrthoDB" id="42635at2759"/>
<evidence type="ECO:0000313" key="3">
    <source>
        <dbReference type="EMBL" id="OEU22849.1"/>
    </source>
</evidence>
<feature type="transmembrane region" description="Helical" evidence="2">
    <location>
        <begin position="6"/>
        <end position="22"/>
    </location>
</feature>
<feature type="region of interest" description="Disordered" evidence="1">
    <location>
        <begin position="109"/>
        <end position="129"/>
    </location>
</feature>
<keyword evidence="4" id="KW-1185">Reference proteome</keyword>
<evidence type="ECO:0000313" key="4">
    <source>
        <dbReference type="Proteomes" id="UP000095751"/>
    </source>
</evidence>
<accession>A0A1E7FXH5</accession>
<keyword evidence="2" id="KW-1133">Transmembrane helix</keyword>
<organism evidence="3 4">
    <name type="scientific">Fragilariopsis cylindrus CCMP1102</name>
    <dbReference type="NCBI Taxonomy" id="635003"/>
    <lineage>
        <taxon>Eukaryota</taxon>
        <taxon>Sar</taxon>
        <taxon>Stramenopiles</taxon>
        <taxon>Ochrophyta</taxon>
        <taxon>Bacillariophyta</taxon>
        <taxon>Bacillariophyceae</taxon>
        <taxon>Bacillariophycidae</taxon>
        <taxon>Bacillariales</taxon>
        <taxon>Bacillariaceae</taxon>
        <taxon>Fragilariopsis</taxon>
    </lineage>
</organism>
<dbReference type="Proteomes" id="UP000095751">
    <property type="component" value="Unassembled WGS sequence"/>
</dbReference>
<name>A0A1E7FXH5_9STRA</name>
<dbReference type="KEGG" id="fcy:FRACYDRAFT_233013"/>